<protein>
    <submittedName>
        <fullName evidence="2">Uncharacterized protein</fullName>
    </submittedName>
</protein>
<reference evidence="2" key="2">
    <citation type="submission" date="2022-01" db="EMBL/GenBank/DDBJ databases">
        <authorList>
            <person name="Yamashiro T."/>
            <person name="Shiraishi A."/>
            <person name="Satake H."/>
            <person name="Nakayama K."/>
        </authorList>
    </citation>
    <scope>NUCLEOTIDE SEQUENCE</scope>
</reference>
<dbReference type="Proteomes" id="UP001151760">
    <property type="component" value="Unassembled WGS sequence"/>
</dbReference>
<feature type="compositionally biased region" description="Polar residues" evidence="1">
    <location>
        <begin position="80"/>
        <end position="89"/>
    </location>
</feature>
<evidence type="ECO:0000313" key="2">
    <source>
        <dbReference type="EMBL" id="GJS87505.1"/>
    </source>
</evidence>
<keyword evidence="3" id="KW-1185">Reference proteome</keyword>
<evidence type="ECO:0000313" key="3">
    <source>
        <dbReference type="Proteomes" id="UP001151760"/>
    </source>
</evidence>
<gene>
    <name evidence="2" type="ORF">Tco_0770141</name>
</gene>
<reference evidence="2" key="1">
    <citation type="journal article" date="2022" name="Int. J. Mol. Sci.">
        <title>Draft Genome of Tanacetum Coccineum: Genomic Comparison of Closely Related Tanacetum-Family Plants.</title>
        <authorList>
            <person name="Yamashiro T."/>
            <person name="Shiraishi A."/>
            <person name="Nakayama K."/>
            <person name="Satake H."/>
        </authorList>
    </citation>
    <scope>NUCLEOTIDE SEQUENCE</scope>
</reference>
<feature type="region of interest" description="Disordered" evidence="1">
    <location>
        <begin position="248"/>
        <end position="268"/>
    </location>
</feature>
<organism evidence="2 3">
    <name type="scientific">Tanacetum coccineum</name>
    <dbReference type="NCBI Taxonomy" id="301880"/>
    <lineage>
        <taxon>Eukaryota</taxon>
        <taxon>Viridiplantae</taxon>
        <taxon>Streptophyta</taxon>
        <taxon>Embryophyta</taxon>
        <taxon>Tracheophyta</taxon>
        <taxon>Spermatophyta</taxon>
        <taxon>Magnoliopsida</taxon>
        <taxon>eudicotyledons</taxon>
        <taxon>Gunneridae</taxon>
        <taxon>Pentapetalae</taxon>
        <taxon>asterids</taxon>
        <taxon>campanulids</taxon>
        <taxon>Asterales</taxon>
        <taxon>Asteraceae</taxon>
        <taxon>Asteroideae</taxon>
        <taxon>Anthemideae</taxon>
        <taxon>Anthemidinae</taxon>
        <taxon>Tanacetum</taxon>
    </lineage>
</organism>
<dbReference type="EMBL" id="BQNB010011203">
    <property type="protein sequence ID" value="GJS87505.1"/>
    <property type="molecule type" value="Genomic_DNA"/>
</dbReference>
<feature type="region of interest" description="Disordered" evidence="1">
    <location>
        <begin position="80"/>
        <end position="101"/>
    </location>
</feature>
<feature type="compositionally biased region" description="Polar residues" evidence="1">
    <location>
        <begin position="248"/>
        <end position="258"/>
    </location>
</feature>
<accession>A0ABQ4ZEP0</accession>
<name>A0ABQ4ZEP0_9ASTR</name>
<evidence type="ECO:0000256" key="1">
    <source>
        <dbReference type="SAM" id="MobiDB-lite"/>
    </source>
</evidence>
<sequence length="353" mass="38918">MPAFTLNGLRNYYKNASASCPKAVNKRDKFIATTPVTKKKRVTFTDPLETSGNNTPKHVKQQSVQPTNVPILPSTLVNTATIASGSKPRSNTKRDKTLPAKSVPKKKTCNECINSDSHDKCVDKSLKFSKPTPVRKIWRVKQVKQTWQPTGKLFTTVRHHWKPTGRTFPLGAQCPLTRKTTPKVVPVKIWKPTGRIIPLRGQCPLTRPIALTSDVVLADPQAHHDLVDYNIVVQFVLCLLDHKIQQLSKGSSEGSGTTPEVPDEPKDNSAVVAEKQAGYVQTNLTLSSAELEIQSMVDVPIHQEDLAVQRTPLIDPVISMVTEKTASTPTPPTTQAHVQMCSTSCWKDISRGV</sequence>
<comment type="caution">
    <text evidence="2">The sequence shown here is derived from an EMBL/GenBank/DDBJ whole genome shotgun (WGS) entry which is preliminary data.</text>
</comment>
<proteinExistence type="predicted"/>